<keyword evidence="2" id="KW-0342">GTP-binding</keyword>
<accession>A0A8H4RUS5</accession>
<dbReference type="Proteomes" id="UP000566819">
    <property type="component" value="Unassembled WGS sequence"/>
</dbReference>
<dbReference type="GO" id="GO:0005886">
    <property type="term" value="C:plasma membrane"/>
    <property type="evidence" value="ECO:0007669"/>
    <property type="project" value="TreeGrafter"/>
</dbReference>
<dbReference type="SMART" id="SM00053">
    <property type="entry name" value="DYNc"/>
    <property type="match status" value="1"/>
</dbReference>
<feature type="domain" description="GED" evidence="4">
    <location>
        <begin position="939"/>
        <end position="1035"/>
    </location>
</feature>
<sequence>MSCRVRDGGFNEIETRRNRLSPKLSPPLPEFAIQSSVLWRQLIERFVTLFALSTLCAIQSISSLYEAACRRVFNTMTPTERQMLKRESTMPYGGLPTPEQSMTSTGSITPKKEREDSLVSDDFQALRGEIQSHHGLAISESFSTQATEYRKHRSASVDTLRVPPELSVDNRTSRRGGNPSHIENHEDNMEFYMGNRIGSSRRSHMKIPRDDNMDYYTDNPASSEPGKGLEIVGKKVKILVDAIEELRKLGLREIDTELPELVLVGDQSAGKSSLMSAIAEINLPKSHGKCTKCVANIKTSPADTWSCKVSLHEYYDYSPTKKGPHAVTKAHPFGPWIENHGELSIKDFTTITQKSEFENVLLWAQRAILNPHTDYRAFVPGTGLIAQKGIHEDEAGFSPNIISLEISGPNLPALSFYDLPGLFQYAPKPEEQYLIKAFENLVSKYIVHKNALILCAIPMSSDPSNSKSSALVGQLKAEHRCIGVLTMPDLFPENARSNEYDALLHGRAHKLPRGYFVTKQPGADFEVQGADYHIRAREEEKHFFQTNGRWTGEWSKFLDHCGTEAIQNYLSQEMARQIAHSMPKIDQKIHEQLAIVDHKLSALPELPEENVQHVVRERLSAFSNGVRRILEGGSSANQFLSSWSELSHQFRDAIEFMKPKFVYTDASDFKISEVITIDSDDDDITIATPPIQIRKRPHDGPGSEPLAKKPKFSQIDDRPLAFPLQRGHSVKPEEGGGTPARQMPPPQNPKKLIFERFRATGRKFSSITELRAEIKRYHRPGLPEHVDDAVRESLCLLAVTPWDGPLKVLADETFKMLKTAINDVLDRTLGHFKQTTLYREAKHRIHVFLNNLAAEQRMYLDALYKLETYKRFTINDEAFKRYKNEELSILQAARKKRRIEIYVDNEAKSNRKLLTGEQRAERIKRITDEQLGEDKFQEEIRLAGYVRGYYKTAGLRFADNLCHAIQGQLFKELHENIAFFLERELELDHGDSEARCRDLMDENPAEAQERISLQKEKRKLIEAQDRFAQLAQEYQDDNDSINGDGYGDEGRDRGEEHSSTMGQSTSGAYTPSSHHSAQSDFINLVPEGDDGLEKGTVINI</sequence>
<dbReference type="PANTHER" id="PTHR11566:SF131">
    <property type="entry name" value="GTPASE, PUTATIVE (AFU_ORTHOLOGUE AFUA_6G07630)-RELATED"/>
    <property type="match status" value="1"/>
</dbReference>
<feature type="compositionally biased region" description="Polar residues" evidence="3">
    <location>
        <begin position="1059"/>
        <end position="1077"/>
    </location>
</feature>
<comment type="caution">
    <text evidence="5">The sequence shown here is derived from an EMBL/GenBank/DDBJ whole genome shotgun (WGS) entry which is preliminary data.</text>
</comment>
<dbReference type="GO" id="GO:0003924">
    <property type="term" value="F:GTPase activity"/>
    <property type="evidence" value="ECO:0007669"/>
    <property type="project" value="InterPro"/>
</dbReference>
<dbReference type="PROSITE" id="PS51388">
    <property type="entry name" value="GED"/>
    <property type="match status" value="1"/>
</dbReference>
<reference evidence="5 6" key="1">
    <citation type="submission" date="2020-03" db="EMBL/GenBank/DDBJ databases">
        <title>Draft Genome Sequence of Cudoniella acicularis.</title>
        <authorList>
            <person name="Buettner E."/>
            <person name="Kellner H."/>
        </authorList>
    </citation>
    <scope>NUCLEOTIDE SEQUENCE [LARGE SCALE GENOMIC DNA]</scope>
    <source>
        <strain evidence="5 6">DSM 108380</strain>
    </source>
</reference>
<dbReference type="Pfam" id="PF01031">
    <property type="entry name" value="Dynamin_M"/>
    <property type="match status" value="1"/>
</dbReference>
<dbReference type="PANTHER" id="PTHR11566">
    <property type="entry name" value="DYNAMIN"/>
    <property type="match status" value="1"/>
</dbReference>
<feature type="region of interest" description="Disordered" evidence="3">
    <location>
        <begin position="723"/>
        <end position="749"/>
    </location>
</feature>
<dbReference type="InterPro" id="IPR027417">
    <property type="entry name" value="P-loop_NTPase"/>
</dbReference>
<keyword evidence="1" id="KW-0547">Nucleotide-binding</keyword>
<dbReference type="EMBL" id="JAAMPI010000099">
    <property type="protein sequence ID" value="KAF4635793.1"/>
    <property type="molecule type" value="Genomic_DNA"/>
</dbReference>
<dbReference type="GO" id="GO:0008017">
    <property type="term" value="F:microtubule binding"/>
    <property type="evidence" value="ECO:0007669"/>
    <property type="project" value="TreeGrafter"/>
</dbReference>
<dbReference type="GO" id="GO:0031623">
    <property type="term" value="P:receptor internalization"/>
    <property type="evidence" value="ECO:0007669"/>
    <property type="project" value="TreeGrafter"/>
</dbReference>
<dbReference type="PRINTS" id="PR00195">
    <property type="entry name" value="DYNAMIN"/>
</dbReference>
<evidence type="ECO:0000256" key="2">
    <source>
        <dbReference type="ARBA" id="ARBA00023134"/>
    </source>
</evidence>
<protein>
    <recommendedName>
        <fullName evidence="4">GED domain-containing protein</fullName>
    </recommendedName>
</protein>
<dbReference type="GO" id="GO:0005737">
    <property type="term" value="C:cytoplasm"/>
    <property type="evidence" value="ECO:0007669"/>
    <property type="project" value="TreeGrafter"/>
</dbReference>
<dbReference type="Pfam" id="PF00350">
    <property type="entry name" value="Dynamin_N"/>
    <property type="match status" value="1"/>
</dbReference>
<dbReference type="Gene3D" id="1.20.120.1240">
    <property type="entry name" value="Dynamin, middle domain"/>
    <property type="match status" value="1"/>
</dbReference>
<evidence type="ECO:0000259" key="4">
    <source>
        <dbReference type="PROSITE" id="PS51388"/>
    </source>
</evidence>
<proteinExistence type="predicted"/>
<feature type="compositionally biased region" description="Basic and acidic residues" evidence="3">
    <location>
        <begin position="1048"/>
        <end position="1058"/>
    </location>
</feature>
<gene>
    <name evidence="5" type="ORF">G7Y89_g2297</name>
</gene>
<feature type="region of interest" description="Disordered" evidence="3">
    <location>
        <begin position="91"/>
        <end position="114"/>
    </location>
</feature>
<keyword evidence="6" id="KW-1185">Reference proteome</keyword>
<dbReference type="InterPro" id="IPR045063">
    <property type="entry name" value="Dynamin_N"/>
</dbReference>
<organism evidence="5 6">
    <name type="scientific">Cudoniella acicularis</name>
    <dbReference type="NCBI Taxonomy" id="354080"/>
    <lineage>
        <taxon>Eukaryota</taxon>
        <taxon>Fungi</taxon>
        <taxon>Dikarya</taxon>
        <taxon>Ascomycota</taxon>
        <taxon>Pezizomycotina</taxon>
        <taxon>Leotiomycetes</taxon>
        <taxon>Helotiales</taxon>
        <taxon>Tricladiaceae</taxon>
        <taxon>Cudoniella</taxon>
    </lineage>
</organism>
<evidence type="ECO:0000313" key="6">
    <source>
        <dbReference type="Proteomes" id="UP000566819"/>
    </source>
</evidence>
<dbReference type="AlphaFoldDB" id="A0A8H4RUS5"/>
<feature type="region of interest" description="Disordered" evidence="3">
    <location>
        <begin position="1032"/>
        <end position="1077"/>
    </location>
</feature>
<evidence type="ECO:0000256" key="1">
    <source>
        <dbReference type="ARBA" id="ARBA00022741"/>
    </source>
</evidence>
<feature type="region of interest" description="Disordered" evidence="3">
    <location>
        <begin position="692"/>
        <end position="711"/>
    </location>
</feature>
<name>A0A8H4RUS5_9HELO</name>
<dbReference type="OrthoDB" id="5061070at2759"/>
<dbReference type="GO" id="GO:0005874">
    <property type="term" value="C:microtubule"/>
    <property type="evidence" value="ECO:0007669"/>
    <property type="project" value="TreeGrafter"/>
</dbReference>
<dbReference type="InterPro" id="IPR001401">
    <property type="entry name" value="Dynamin_GTPase"/>
</dbReference>
<dbReference type="InterPro" id="IPR022812">
    <property type="entry name" value="Dynamin"/>
</dbReference>
<evidence type="ECO:0000313" key="5">
    <source>
        <dbReference type="EMBL" id="KAF4635793.1"/>
    </source>
</evidence>
<dbReference type="GO" id="GO:0005525">
    <property type="term" value="F:GTP binding"/>
    <property type="evidence" value="ECO:0007669"/>
    <property type="project" value="InterPro"/>
</dbReference>
<dbReference type="Gene3D" id="3.40.50.300">
    <property type="entry name" value="P-loop containing nucleotide triphosphate hydrolases"/>
    <property type="match status" value="1"/>
</dbReference>
<feature type="compositionally biased region" description="Polar residues" evidence="3">
    <location>
        <begin position="98"/>
        <end position="108"/>
    </location>
</feature>
<dbReference type="SUPFAM" id="SSF52540">
    <property type="entry name" value="P-loop containing nucleoside triphosphate hydrolases"/>
    <property type="match status" value="1"/>
</dbReference>
<evidence type="ECO:0000256" key="3">
    <source>
        <dbReference type="SAM" id="MobiDB-lite"/>
    </source>
</evidence>
<dbReference type="InterPro" id="IPR020850">
    <property type="entry name" value="GED_dom"/>
</dbReference>
<dbReference type="InterPro" id="IPR000375">
    <property type="entry name" value="Dynamin_stalk"/>
</dbReference>